<evidence type="ECO:0000313" key="4">
    <source>
        <dbReference type="Proteomes" id="UP000298649"/>
    </source>
</evidence>
<organism evidence="3 4">
    <name type="scientific">Agrobacterium tumefaciens</name>
    <dbReference type="NCBI Taxonomy" id="358"/>
    <lineage>
        <taxon>Bacteria</taxon>
        <taxon>Pseudomonadati</taxon>
        <taxon>Pseudomonadota</taxon>
        <taxon>Alphaproteobacteria</taxon>
        <taxon>Hyphomicrobiales</taxon>
        <taxon>Rhizobiaceae</taxon>
        <taxon>Rhizobium/Agrobacterium group</taxon>
        <taxon>Agrobacterium</taxon>
        <taxon>Agrobacterium tumefaciens complex</taxon>
    </lineage>
</organism>
<feature type="region of interest" description="Disordered" evidence="1">
    <location>
        <begin position="294"/>
        <end position="320"/>
    </location>
</feature>
<sequence length="320" mass="35906">MEKRKLEDLRDRVPCTVVLEQAGFAVDVKESTRRALKYRRNTEIVIVIHDGRGWFDPLSDMKGDVFSLAEHLEGISFVEALDQVAALVRIVADEPRWTRPVRNRASADVASERWARRRIPWRGSMTWRYLRDQRCLPETVIRAAVQADLLREGPHGSMWAAHLDDHGAITGWEERGPDWRGFSTGGSKVLFRLGAIDGSRLCVTEAAIDAMSLAAFEGLREGSLYLSTGGGWSPTTDAAMRRLAARPGIQLVAATDANIQGETFASRLRDIADEAGCDWLRLTPPAEDWNDALRAREKQKEEKKNEGRRGLPHARRARQG</sequence>
<protein>
    <submittedName>
        <fullName evidence="3">DUF3991 domain-containing protein</fullName>
    </submittedName>
</protein>
<evidence type="ECO:0000256" key="1">
    <source>
        <dbReference type="SAM" id="MobiDB-lite"/>
    </source>
</evidence>
<dbReference type="EMBL" id="CP039925">
    <property type="protein sequence ID" value="QCL98299.1"/>
    <property type="molecule type" value="Genomic_DNA"/>
</dbReference>
<dbReference type="CDD" id="cd00188">
    <property type="entry name" value="TOPRIM"/>
    <property type="match status" value="1"/>
</dbReference>
<evidence type="ECO:0000259" key="2">
    <source>
        <dbReference type="Pfam" id="PF13154"/>
    </source>
</evidence>
<gene>
    <name evidence="3" type="ORF">CFBP7129_29545</name>
</gene>
<reference evidence="3 4" key="1">
    <citation type="submission" date="2019-04" db="EMBL/GenBank/DDBJ databases">
        <title>Complete genome sequence of Agrobacterium tumefaciens CFBP7129.</title>
        <authorList>
            <person name="Haryono M."/>
            <person name="Lin Y.-C."/>
            <person name="Lai E.-M."/>
            <person name="Kuo C.-H."/>
        </authorList>
    </citation>
    <scope>NUCLEOTIDE SEQUENCE [LARGE SCALE GENOMIC DNA]</scope>
    <source>
        <strain evidence="3 4">CFBP7129</strain>
        <plasmid evidence="4">patcfbp7129b</plasmid>
    </source>
</reference>
<name>A0A4D7Z6C2_AGRTU</name>
<dbReference type="Gene3D" id="3.40.1360.10">
    <property type="match status" value="1"/>
</dbReference>
<dbReference type="PIRSF" id="PIRSF036054">
    <property type="entry name" value="UCP036054"/>
    <property type="match status" value="1"/>
</dbReference>
<feature type="compositionally biased region" description="Basic residues" evidence="1">
    <location>
        <begin position="310"/>
        <end position="320"/>
    </location>
</feature>
<keyword evidence="3" id="KW-0614">Plasmid</keyword>
<dbReference type="RefSeq" id="WP_137006547.1">
    <property type="nucleotide sequence ID" value="NZ_CP039925.1"/>
</dbReference>
<geneLocation type="plasmid" evidence="4">
    <name>patcfbp7129b</name>
</geneLocation>
<feature type="domain" description="DUF3991" evidence="2">
    <location>
        <begin position="128"/>
        <end position="195"/>
    </location>
</feature>
<feature type="compositionally biased region" description="Basic and acidic residues" evidence="1">
    <location>
        <begin position="294"/>
        <end position="309"/>
    </location>
</feature>
<dbReference type="InterPro" id="IPR025054">
    <property type="entry name" value="DUF3991"/>
</dbReference>
<dbReference type="InterPro" id="IPR017041">
    <property type="entry name" value="UCP036054"/>
</dbReference>
<dbReference type="AlphaFoldDB" id="A0A4D7Z6C2"/>
<proteinExistence type="predicted"/>
<dbReference type="Pfam" id="PF13155">
    <property type="entry name" value="Toprim_2"/>
    <property type="match status" value="1"/>
</dbReference>
<dbReference type="SUPFAM" id="SSF57783">
    <property type="entry name" value="Zinc beta-ribbon"/>
    <property type="match status" value="1"/>
</dbReference>
<dbReference type="Proteomes" id="UP000298649">
    <property type="component" value="Plasmid pAtCFBP7129b"/>
</dbReference>
<dbReference type="Pfam" id="PF13154">
    <property type="entry name" value="DUF3991"/>
    <property type="match status" value="1"/>
</dbReference>
<accession>A0A4D7Z6C2</accession>
<evidence type="ECO:0000313" key="3">
    <source>
        <dbReference type="EMBL" id="QCL98299.1"/>
    </source>
</evidence>